<feature type="compositionally biased region" description="Low complexity" evidence="1">
    <location>
        <begin position="74"/>
        <end position="89"/>
    </location>
</feature>
<dbReference type="EMBL" id="EAAA01002863">
    <property type="status" value="NOT_ANNOTATED_CDS"/>
    <property type="molecule type" value="Genomic_DNA"/>
</dbReference>
<dbReference type="Proteomes" id="UP000008144">
    <property type="component" value="Chromosome 9"/>
</dbReference>
<feature type="compositionally biased region" description="Basic and acidic residues" evidence="1">
    <location>
        <begin position="300"/>
        <end position="358"/>
    </location>
</feature>
<dbReference type="AlphaFoldDB" id="F6ZPK9"/>
<reference evidence="2" key="2">
    <citation type="journal article" date="2008" name="Genome Biol.">
        <title>Improved genome assembly and evidence-based global gene model set for the chordate Ciona intestinalis: new insight into intron and operon populations.</title>
        <authorList>
            <person name="Satou Y."/>
            <person name="Mineta K."/>
            <person name="Ogasawara M."/>
            <person name="Sasakura Y."/>
            <person name="Shoguchi E."/>
            <person name="Ueno K."/>
            <person name="Yamada L."/>
            <person name="Matsumoto J."/>
            <person name="Wasserscheid J."/>
            <person name="Dewar K."/>
            <person name="Wiley G.B."/>
            <person name="Macmil S.L."/>
            <person name="Roe B.A."/>
            <person name="Zeller R.W."/>
            <person name="Hastings K.E."/>
            <person name="Lemaire P."/>
            <person name="Lindquist E."/>
            <person name="Endo T."/>
            <person name="Hotta K."/>
            <person name="Inaba K."/>
        </authorList>
    </citation>
    <scope>NUCLEOTIDE SEQUENCE [LARGE SCALE GENOMIC DNA]</scope>
    <source>
        <strain evidence="2">wild type</strain>
    </source>
</reference>
<feature type="compositionally biased region" description="Basic and acidic residues" evidence="1">
    <location>
        <begin position="238"/>
        <end position="258"/>
    </location>
</feature>
<dbReference type="GeneTree" id="ENSGT00530000069167"/>
<evidence type="ECO:0000313" key="3">
    <source>
        <dbReference type="Proteomes" id="UP000008144"/>
    </source>
</evidence>
<feature type="compositionally biased region" description="Polar residues" evidence="1">
    <location>
        <begin position="169"/>
        <end position="194"/>
    </location>
</feature>
<accession>F6ZPK9</accession>
<proteinExistence type="predicted"/>
<sequence length="358" mass="40613">MPGDGYGGYTRGPHPSASQQIGGRNLPPRLAHQRQQQQQQSWGRSYEAWSQPPATRHSIMKREKSETDETDNHSAGSRSRQMSESSSHSQVTPSGRETPGEDRRAYGSREALRKPVVGAEDQLGNVSPSSERDSRLWYDTASQKRSSMKRPSSRDSPSSVGSANEARRTSQQKMVLSRNDNNKLLTKRGSSQSEKSTDKDEEKSTNQQQVPTRRKGLKLRDFRVDNDDDESGSPGNDQQRKSGKDGKSDSRAQSHEPRSWVTKPPKPVKSEQIFTRSNQDSFDDETYSFKDAHTSLQASEKSEPKVEVQRTISRDRPAPDESRLWSDRDREMSKDSRSSRPNRDHDRAIPRYNSRDMH</sequence>
<protein>
    <submittedName>
        <fullName evidence="2">Uncharacterized protein</fullName>
    </submittedName>
</protein>
<dbReference type="InParanoid" id="F6ZPK9"/>
<feature type="compositionally biased region" description="Basic and acidic residues" evidence="1">
    <location>
        <begin position="195"/>
        <end position="204"/>
    </location>
</feature>
<feature type="compositionally biased region" description="Gly residues" evidence="1">
    <location>
        <begin position="1"/>
        <end position="10"/>
    </location>
</feature>
<dbReference type="Ensembl" id="ENSCINT00000026031.1">
    <property type="protein sequence ID" value="ENSCINP00000025785.1"/>
    <property type="gene ID" value="ENSCING00000014201.1"/>
</dbReference>
<reference evidence="2" key="3">
    <citation type="submission" date="2025-08" db="UniProtKB">
        <authorList>
            <consortium name="Ensembl"/>
        </authorList>
    </citation>
    <scope>IDENTIFICATION</scope>
</reference>
<dbReference type="HOGENOM" id="CLU_775103_0_0_1"/>
<evidence type="ECO:0000256" key="1">
    <source>
        <dbReference type="SAM" id="MobiDB-lite"/>
    </source>
</evidence>
<feature type="compositionally biased region" description="Basic and acidic residues" evidence="1">
    <location>
        <begin position="60"/>
        <end position="72"/>
    </location>
</feature>
<name>F6ZPK9_CIOIN</name>
<feature type="compositionally biased region" description="Basic and acidic residues" evidence="1">
    <location>
        <begin position="98"/>
        <end position="113"/>
    </location>
</feature>
<keyword evidence="3" id="KW-1185">Reference proteome</keyword>
<reference evidence="3" key="1">
    <citation type="journal article" date="2002" name="Science">
        <title>The draft genome of Ciona intestinalis: insights into chordate and vertebrate origins.</title>
        <authorList>
            <person name="Dehal P."/>
            <person name="Satou Y."/>
            <person name="Campbell R.K."/>
            <person name="Chapman J."/>
            <person name="Degnan B."/>
            <person name="De Tomaso A."/>
            <person name="Davidson B."/>
            <person name="Di Gregorio A."/>
            <person name="Gelpke M."/>
            <person name="Goodstein D.M."/>
            <person name="Harafuji N."/>
            <person name="Hastings K.E."/>
            <person name="Ho I."/>
            <person name="Hotta K."/>
            <person name="Huang W."/>
            <person name="Kawashima T."/>
            <person name="Lemaire P."/>
            <person name="Martinez D."/>
            <person name="Meinertzhagen I.A."/>
            <person name="Necula S."/>
            <person name="Nonaka M."/>
            <person name="Putnam N."/>
            <person name="Rash S."/>
            <person name="Saiga H."/>
            <person name="Satake M."/>
            <person name="Terry A."/>
            <person name="Yamada L."/>
            <person name="Wang H.G."/>
            <person name="Awazu S."/>
            <person name="Azumi K."/>
            <person name="Boore J."/>
            <person name="Branno M."/>
            <person name="Chin-Bow S."/>
            <person name="DeSantis R."/>
            <person name="Doyle S."/>
            <person name="Francino P."/>
            <person name="Keys D.N."/>
            <person name="Haga S."/>
            <person name="Hayashi H."/>
            <person name="Hino K."/>
            <person name="Imai K.S."/>
            <person name="Inaba K."/>
            <person name="Kano S."/>
            <person name="Kobayashi K."/>
            <person name="Kobayashi M."/>
            <person name="Lee B.I."/>
            <person name="Makabe K.W."/>
            <person name="Manohar C."/>
            <person name="Matassi G."/>
            <person name="Medina M."/>
            <person name="Mochizuki Y."/>
            <person name="Mount S."/>
            <person name="Morishita T."/>
            <person name="Miura S."/>
            <person name="Nakayama A."/>
            <person name="Nishizaka S."/>
            <person name="Nomoto H."/>
            <person name="Ohta F."/>
            <person name="Oishi K."/>
            <person name="Rigoutsos I."/>
            <person name="Sano M."/>
            <person name="Sasaki A."/>
            <person name="Sasakura Y."/>
            <person name="Shoguchi E."/>
            <person name="Shin-i T."/>
            <person name="Spagnuolo A."/>
            <person name="Stainier D."/>
            <person name="Suzuki M.M."/>
            <person name="Tassy O."/>
            <person name="Takatori N."/>
            <person name="Tokuoka M."/>
            <person name="Yagi K."/>
            <person name="Yoshizaki F."/>
            <person name="Wada S."/>
            <person name="Zhang C."/>
            <person name="Hyatt P.D."/>
            <person name="Larimer F."/>
            <person name="Detter C."/>
            <person name="Doggett N."/>
            <person name="Glavina T."/>
            <person name="Hawkins T."/>
            <person name="Richardson P."/>
            <person name="Lucas S."/>
            <person name="Kohara Y."/>
            <person name="Levine M."/>
            <person name="Satoh N."/>
            <person name="Rokhsar D.S."/>
        </authorList>
    </citation>
    <scope>NUCLEOTIDE SEQUENCE [LARGE SCALE GENOMIC DNA]</scope>
</reference>
<feature type="region of interest" description="Disordered" evidence="1">
    <location>
        <begin position="1"/>
        <end position="358"/>
    </location>
</feature>
<evidence type="ECO:0000313" key="2">
    <source>
        <dbReference type="Ensembl" id="ENSCINP00000025785.1"/>
    </source>
</evidence>
<reference evidence="2" key="4">
    <citation type="submission" date="2025-09" db="UniProtKB">
        <authorList>
            <consortium name="Ensembl"/>
        </authorList>
    </citation>
    <scope>IDENTIFICATION</scope>
</reference>
<organism evidence="2 3">
    <name type="scientific">Ciona intestinalis</name>
    <name type="common">Transparent sea squirt</name>
    <name type="synonym">Ascidia intestinalis</name>
    <dbReference type="NCBI Taxonomy" id="7719"/>
    <lineage>
        <taxon>Eukaryota</taxon>
        <taxon>Metazoa</taxon>
        <taxon>Chordata</taxon>
        <taxon>Tunicata</taxon>
        <taxon>Ascidiacea</taxon>
        <taxon>Phlebobranchia</taxon>
        <taxon>Cionidae</taxon>
        <taxon>Ciona</taxon>
    </lineage>
</organism>